<reference evidence="1 2" key="1">
    <citation type="journal article" date="2010" name="Science">
        <title>Genomic analysis of organismal complexity in the multicellular green alga Volvox carteri.</title>
        <authorList>
            <person name="Prochnik S.E."/>
            <person name="Umen J."/>
            <person name="Nedelcu A.M."/>
            <person name="Hallmann A."/>
            <person name="Miller S.M."/>
            <person name="Nishii I."/>
            <person name="Ferris P."/>
            <person name="Kuo A."/>
            <person name="Mitros T."/>
            <person name="Fritz-Laylin L.K."/>
            <person name="Hellsten U."/>
            <person name="Chapman J."/>
            <person name="Simakov O."/>
            <person name="Rensing S.A."/>
            <person name="Terry A."/>
            <person name="Pangilinan J."/>
            <person name="Kapitonov V."/>
            <person name="Jurka J."/>
            <person name="Salamov A."/>
            <person name="Shapiro H."/>
            <person name="Schmutz J."/>
            <person name="Grimwood J."/>
            <person name="Lindquist E."/>
            <person name="Lucas S."/>
            <person name="Grigoriev I.V."/>
            <person name="Schmitt R."/>
            <person name="Kirk D."/>
            <person name="Rokhsar D.S."/>
        </authorList>
    </citation>
    <scope>NUCLEOTIDE SEQUENCE [LARGE SCALE GENOMIC DNA]</scope>
    <source>
        <strain evidence="2">f. Nagariensis / Eve</strain>
    </source>
</reference>
<dbReference type="KEGG" id="vcn:VOLCADRAFT_106697"/>
<dbReference type="InParanoid" id="D8U960"/>
<name>D8U960_VOLCA</name>
<dbReference type="RefSeq" id="XP_002955177.1">
    <property type="nucleotide sequence ID" value="XM_002955131.1"/>
</dbReference>
<sequence>MPFAPMIAVIDGSARPPRRFNNHGMRVRFLQGVFQLVIYWYGVRTSVRTTKEREGNSDKTDERQDGRWLFGLRQRDDIKRVASGSFCPLCDADGAHGTTDLGDLHETGIRHDSGRSTDAMIATEISGRNAVHMPYNWDYYNIALHIPSFPNPSAT</sequence>
<dbReference type="GeneID" id="9626277"/>
<accession>D8U960</accession>
<dbReference type="AlphaFoldDB" id="D8U960"/>
<dbReference type="Proteomes" id="UP000001058">
    <property type="component" value="Unassembled WGS sequence"/>
</dbReference>
<organism evidence="2">
    <name type="scientific">Volvox carteri f. nagariensis</name>
    <dbReference type="NCBI Taxonomy" id="3068"/>
    <lineage>
        <taxon>Eukaryota</taxon>
        <taxon>Viridiplantae</taxon>
        <taxon>Chlorophyta</taxon>
        <taxon>core chlorophytes</taxon>
        <taxon>Chlorophyceae</taxon>
        <taxon>CS clade</taxon>
        <taxon>Chlamydomonadales</taxon>
        <taxon>Volvocaceae</taxon>
        <taxon>Volvox</taxon>
    </lineage>
</organism>
<proteinExistence type="predicted"/>
<keyword evidence="2" id="KW-1185">Reference proteome</keyword>
<evidence type="ECO:0000313" key="2">
    <source>
        <dbReference type="Proteomes" id="UP000001058"/>
    </source>
</evidence>
<gene>
    <name evidence="1" type="ORF">VOLCADRAFT_106697</name>
</gene>
<evidence type="ECO:0000313" key="1">
    <source>
        <dbReference type="EMBL" id="EFJ43696.1"/>
    </source>
</evidence>
<dbReference type="EMBL" id="GL378370">
    <property type="protein sequence ID" value="EFJ43696.1"/>
    <property type="molecule type" value="Genomic_DNA"/>
</dbReference>
<protein>
    <submittedName>
        <fullName evidence="1">Uncharacterized protein</fullName>
    </submittedName>
</protein>